<organism evidence="2 3">
    <name type="scientific">Trichosporon asahii var. asahii (strain CBS 8904)</name>
    <name type="common">Yeast</name>
    <dbReference type="NCBI Taxonomy" id="1220162"/>
    <lineage>
        <taxon>Eukaryota</taxon>
        <taxon>Fungi</taxon>
        <taxon>Dikarya</taxon>
        <taxon>Basidiomycota</taxon>
        <taxon>Agaricomycotina</taxon>
        <taxon>Tremellomycetes</taxon>
        <taxon>Trichosporonales</taxon>
        <taxon>Trichosporonaceae</taxon>
        <taxon>Trichosporon</taxon>
    </lineage>
</organism>
<feature type="compositionally biased region" description="Polar residues" evidence="1">
    <location>
        <begin position="148"/>
        <end position="158"/>
    </location>
</feature>
<sequence length="220" mass="20926">MFKTLAAVSVAVVAQDKPLWKQPEIPTECQGDCIGMLKFQSKCAKADLTCLVELCTCLTCAKADTEEFKNGCKQIQESVAKGSTEIPTGTAADAIAESIIASQSAASAKENGGGAAAATPTESSGDAQASESAAPAAEGEKKDGDASATPTASSGDAQASSGNAPASSGSAAPSGGSATGNAASSGSSAAAAAASKAAGSAGKLAPAALVGAAGLLAALI</sequence>
<evidence type="ECO:0000256" key="1">
    <source>
        <dbReference type="SAM" id="MobiDB-lite"/>
    </source>
</evidence>
<evidence type="ECO:0000313" key="2">
    <source>
        <dbReference type="EMBL" id="EKD05333.1"/>
    </source>
</evidence>
<comment type="caution">
    <text evidence="2">The sequence shown here is derived from an EMBL/GenBank/DDBJ whole genome shotgun (WGS) entry which is preliminary data.</text>
</comment>
<protein>
    <submittedName>
        <fullName evidence="2">Uncharacterized protein</fullName>
    </submittedName>
</protein>
<name>K1W930_TRIAC</name>
<dbReference type="HOGENOM" id="CLU_1256828_0_0_1"/>
<evidence type="ECO:0000313" key="3">
    <source>
        <dbReference type="Proteomes" id="UP000006757"/>
    </source>
</evidence>
<feature type="compositionally biased region" description="Low complexity" evidence="1">
    <location>
        <begin position="159"/>
        <end position="186"/>
    </location>
</feature>
<reference evidence="2 3" key="1">
    <citation type="journal article" date="2012" name="Eukaryot. Cell">
        <title>Genome sequence of the Trichosporon asahii environmental strain CBS 8904.</title>
        <authorList>
            <person name="Yang R.Y."/>
            <person name="Li H.T."/>
            <person name="Zhu H."/>
            <person name="Zhou G.P."/>
            <person name="Wang M."/>
            <person name="Wang L."/>
        </authorList>
    </citation>
    <scope>NUCLEOTIDE SEQUENCE [LARGE SCALE GENOMIC DNA]</scope>
    <source>
        <strain evidence="2 3">CBS 8904</strain>
    </source>
</reference>
<dbReference type="InParanoid" id="K1W930"/>
<dbReference type="AlphaFoldDB" id="K1W930"/>
<dbReference type="OMA" id="SKCAKAD"/>
<proteinExistence type="predicted"/>
<dbReference type="Proteomes" id="UP000006757">
    <property type="component" value="Unassembled WGS sequence"/>
</dbReference>
<keyword evidence="3" id="KW-1185">Reference proteome</keyword>
<feature type="compositionally biased region" description="Low complexity" evidence="1">
    <location>
        <begin position="127"/>
        <end position="137"/>
    </location>
</feature>
<gene>
    <name evidence="2" type="ORF">A1Q2_00396</name>
</gene>
<feature type="region of interest" description="Disordered" evidence="1">
    <location>
        <begin position="110"/>
        <end position="186"/>
    </location>
</feature>
<dbReference type="EMBL" id="AMBO01000138">
    <property type="protein sequence ID" value="EKD05333.1"/>
    <property type="molecule type" value="Genomic_DNA"/>
</dbReference>
<accession>K1W930</accession>